<sequence>MAPPAAVQEEKIIPRSAAESLHKSDNGNKARAQHAKYAAQIMLRQHRLHVISFYISGEWIRAFRWDQAGCVMTDAVNLVDNPDDFYDLLYCLGNLPDRLSGYDETVTRASENDIRLLRDYTSENDDLQRARSDMLENTRFHPIYKNGVRCIATPIAGGDVCGMLRSPQYTKAQRYLAPPSKQPALMRIHTRLVVKEVGKPLEAYVDTVQLFEACTYAVIGHMEAWDKAGILHRDISANNIMINVRENEAFLNDWDLCKYKEDFGNRAREKAGFSGTWAYLSALTLTHPTKPPEVADDLESFIYVILMMAYRFHQHTYSTNLNDLECTPKNIKCANYENKPLALQINKFFYEQLRCTDGRYIGGKEKLVFIENGKPPICLLNEDSVLARFLRDAYVLLREHYSAVDFEALKPHFVGAPFSPKEMRQFRPRATSSIVHKLAVNLRPQAVQPRKQKQAEKVTESKRVLDTHDELLALLDQAATEAGDNVHAYGKDDYLFDQFLGLGDVVVQGTADTGQQKTMSSSLKRPNTSS</sequence>
<feature type="domain" description="Fungal-type protein kinase" evidence="1">
    <location>
        <begin position="152"/>
        <end position="308"/>
    </location>
</feature>
<evidence type="ECO:0000259" key="1">
    <source>
        <dbReference type="Pfam" id="PF17667"/>
    </source>
</evidence>
<dbReference type="InterPro" id="IPR011009">
    <property type="entry name" value="Kinase-like_dom_sf"/>
</dbReference>
<gene>
    <name evidence="2" type="ORF">PHACADRAFT_248550</name>
</gene>
<accession>K5VFD7</accession>
<evidence type="ECO:0000313" key="2">
    <source>
        <dbReference type="EMBL" id="EKM61741.1"/>
    </source>
</evidence>
<dbReference type="InParanoid" id="K5VFD7"/>
<dbReference type="GO" id="GO:0004672">
    <property type="term" value="F:protein kinase activity"/>
    <property type="evidence" value="ECO:0007669"/>
    <property type="project" value="InterPro"/>
</dbReference>
<dbReference type="Gene3D" id="1.10.510.10">
    <property type="entry name" value="Transferase(Phosphotransferase) domain 1"/>
    <property type="match status" value="1"/>
</dbReference>
<dbReference type="OrthoDB" id="2739948at2759"/>
<dbReference type="PROSITE" id="PS00109">
    <property type="entry name" value="PROTEIN_KINASE_TYR"/>
    <property type="match status" value="1"/>
</dbReference>
<protein>
    <recommendedName>
        <fullName evidence="1">Fungal-type protein kinase domain-containing protein</fullName>
    </recommendedName>
</protein>
<evidence type="ECO:0000313" key="3">
    <source>
        <dbReference type="Proteomes" id="UP000008370"/>
    </source>
</evidence>
<reference evidence="2 3" key="1">
    <citation type="journal article" date="2012" name="BMC Genomics">
        <title>Comparative genomics of the white-rot fungi, Phanerochaete carnosa and P. chrysosporium, to elucidate the genetic basis of the distinct wood types they colonize.</title>
        <authorList>
            <person name="Suzuki H."/>
            <person name="MacDonald J."/>
            <person name="Syed K."/>
            <person name="Salamov A."/>
            <person name="Hori C."/>
            <person name="Aerts A."/>
            <person name="Henrissat B."/>
            <person name="Wiebenga A."/>
            <person name="vanKuyk P.A."/>
            <person name="Barry K."/>
            <person name="Lindquist E."/>
            <person name="LaButti K."/>
            <person name="Lapidus A."/>
            <person name="Lucas S."/>
            <person name="Coutinho P."/>
            <person name="Gong Y."/>
            <person name="Samejima M."/>
            <person name="Mahadevan R."/>
            <person name="Abou-Zaid M."/>
            <person name="de Vries R.P."/>
            <person name="Igarashi K."/>
            <person name="Yadav J.S."/>
            <person name="Grigoriev I.V."/>
            <person name="Master E.R."/>
        </authorList>
    </citation>
    <scope>NUCLEOTIDE SEQUENCE [LARGE SCALE GENOMIC DNA]</scope>
    <source>
        <strain evidence="2 3">HHB-10118-sp</strain>
    </source>
</reference>
<dbReference type="SUPFAM" id="SSF56112">
    <property type="entry name" value="Protein kinase-like (PK-like)"/>
    <property type="match status" value="1"/>
</dbReference>
<dbReference type="HOGENOM" id="CLU_425200_0_0_1"/>
<dbReference type="GeneID" id="18914386"/>
<dbReference type="InterPro" id="IPR040976">
    <property type="entry name" value="Pkinase_fungal"/>
</dbReference>
<dbReference type="RefSeq" id="XP_007391143.1">
    <property type="nucleotide sequence ID" value="XM_007391081.1"/>
</dbReference>
<dbReference type="PANTHER" id="PTHR38248">
    <property type="entry name" value="FUNK1 6"/>
    <property type="match status" value="1"/>
</dbReference>
<dbReference type="AlphaFoldDB" id="K5VFD7"/>
<dbReference type="PANTHER" id="PTHR38248:SF2">
    <property type="entry name" value="FUNK1 11"/>
    <property type="match status" value="1"/>
</dbReference>
<dbReference type="KEGG" id="pco:PHACADRAFT_248550"/>
<dbReference type="InterPro" id="IPR008266">
    <property type="entry name" value="Tyr_kinase_AS"/>
</dbReference>
<name>K5VFD7_PHACS</name>
<proteinExistence type="predicted"/>
<keyword evidence="3" id="KW-1185">Reference proteome</keyword>
<dbReference type="Pfam" id="PF17667">
    <property type="entry name" value="Pkinase_fungal"/>
    <property type="match status" value="2"/>
</dbReference>
<feature type="domain" description="Fungal-type protein kinase" evidence="1">
    <location>
        <begin position="22"/>
        <end position="115"/>
    </location>
</feature>
<dbReference type="Proteomes" id="UP000008370">
    <property type="component" value="Unassembled WGS sequence"/>
</dbReference>
<organism evidence="2 3">
    <name type="scientific">Phanerochaete carnosa (strain HHB-10118-sp)</name>
    <name type="common">White-rot fungus</name>
    <name type="synonym">Peniophora carnosa</name>
    <dbReference type="NCBI Taxonomy" id="650164"/>
    <lineage>
        <taxon>Eukaryota</taxon>
        <taxon>Fungi</taxon>
        <taxon>Dikarya</taxon>
        <taxon>Basidiomycota</taxon>
        <taxon>Agaricomycotina</taxon>
        <taxon>Agaricomycetes</taxon>
        <taxon>Polyporales</taxon>
        <taxon>Phanerochaetaceae</taxon>
        <taxon>Phanerochaete</taxon>
    </lineage>
</organism>
<dbReference type="EMBL" id="JH930468">
    <property type="protein sequence ID" value="EKM61741.1"/>
    <property type="molecule type" value="Genomic_DNA"/>
</dbReference>